<evidence type="ECO:0000256" key="1">
    <source>
        <dbReference type="SAM" id="Phobius"/>
    </source>
</evidence>
<reference evidence="2 3" key="1">
    <citation type="submission" date="2024-06" db="EMBL/GenBank/DDBJ databases">
        <authorList>
            <person name="Kaempfer P."/>
            <person name="Viver T."/>
        </authorList>
    </citation>
    <scope>NUCLEOTIDE SEQUENCE [LARGE SCALE GENOMIC DNA]</scope>
    <source>
        <strain evidence="2 3">ST-119</strain>
    </source>
</reference>
<evidence type="ECO:0000313" key="3">
    <source>
        <dbReference type="Proteomes" id="UP001629156"/>
    </source>
</evidence>
<organism evidence="2 3">
    <name type="scientific">Flavobacterium rhizosphaerae</name>
    <dbReference type="NCBI Taxonomy" id="3163298"/>
    <lineage>
        <taxon>Bacteria</taxon>
        <taxon>Pseudomonadati</taxon>
        <taxon>Bacteroidota</taxon>
        <taxon>Flavobacteriia</taxon>
        <taxon>Flavobacteriales</taxon>
        <taxon>Flavobacteriaceae</taxon>
        <taxon>Flavobacterium</taxon>
    </lineage>
</organism>
<feature type="transmembrane region" description="Helical" evidence="1">
    <location>
        <begin position="7"/>
        <end position="28"/>
    </location>
</feature>
<comment type="caution">
    <text evidence="2">The sequence shown here is derived from an EMBL/GenBank/DDBJ whole genome shotgun (WGS) entry which is preliminary data.</text>
</comment>
<keyword evidence="3" id="KW-1185">Reference proteome</keyword>
<feature type="transmembrane region" description="Helical" evidence="1">
    <location>
        <begin position="200"/>
        <end position="217"/>
    </location>
</feature>
<dbReference type="RefSeq" id="WP_408085541.1">
    <property type="nucleotide sequence ID" value="NZ_JBELPZ010000014.1"/>
</dbReference>
<keyword evidence="1" id="KW-0472">Membrane</keyword>
<feature type="transmembrane region" description="Helical" evidence="1">
    <location>
        <begin position="248"/>
        <end position="267"/>
    </location>
</feature>
<sequence>MNLVQRLFYIYIHGSIHVALAVLSLVFLTNHTFGLEFDPAVSGFAFFGTVFGYNFIKYEEYLRLRQPFGNQPQTITVLSVFSLIAGAACFFLLGFKTQLTAALFGVLAVFYAVPISKRGNLRSLAGIKIYIVALCWGGVTVLMPLVNAGLYLGHDAWLKFAQRFLLVIILILIFEIIDISEDDPLLETVPQQIGVKKTKLLNLFLLLLFYGVEFLKARVYPHYILVNTVIVLLVALFTIFATPNRSKYYTLFWVESIPVFWYALVVVSSW</sequence>
<proteinExistence type="predicted"/>
<name>A0ABW8Z1B8_9FLAO</name>
<accession>A0ABW8Z1B8</accession>
<feature type="transmembrane region" description="Helical" evidence="1">
    <location>
        <begin position="160"/>
        <end position="179"/>
    </location>
</feature>
<feature type="transmembrane region" description="Helical" evidence="1">
    <location>
        <begin position="40"/>
        <end position="56"/>
    </location>
</feature>
<protein>
    <recommendedName>
        <fullName evidence="4">Prenyltransferase</fullName>
    </recommendedName>
</protein>
<feature type="transmembrane region" description="Helical" evidence="1">
    <location>
        <begin position="223"/>
        <end position="241"/>
    </location>
</feature>
<gene>
    <name evidence="2" type="ORF">ABS766_12620</name>
</gene>
<evidence type="ECO:0000313" key="2">
    <source>
        <dbReference type="EMBL" id="MFL9845265.1"/>
    </source>
</evidence>
<feature type="transmembrane region" description="Helical" evidence="1">
    <location>
        <begin position="129"/>
        <end position="154"/>
    </location>
</feature>
<dbReference type="Proteomes" id="UP001629156">
    <property type="component" value="Unassembled WGS sequence"/>
</dbReference>
<evidence type="ECO:0008006" key="4">
    <source>
        <dbReference type="Google" id="ProtNLM"/>
    </source>
</evidence>
<feature type="transmembrane region" description="Helical" evidence="1">
    <location>
        <begin position="77"/>
        <end position="95"/>
    </location>
</feature>
<feature type="transmembrane region" description="Helical" evidence="1">
    <location>
        <begin position="101"/>
        <end position="117"/>
    </location>
</feature>
<dbReference type="EMBL" id="JBELPZ010000014">
    <property type="protein sequence ID" value="MFL9845265.1"/>
    <property type="molecule type" value="Genomic_DNA"/>
</dbReference>
<keyword evidence="1" id="KW-1133">Transmembrane helix</keyword>
<keyword evidence="1" id="KW-0812">Transmembrane</keyword>